<keyword evidence="1" id="KW-0732">Signal</keyword>
<evidence type="ECO:0000313" key="3">
    <source>
        <dbReference type="Proteomes" id="UP001152024"/>
    </source>
</evidence>
<dbReference type="Proteomes" id="UP001152024">
    <property type="component" value="Unassembled WGS sequence"/>
</dbReference>
<evidence type="ECO:0000313" key="2">
    <source>
        <dbReference type="EMBL" id="KAJ4108681.1"/>
    </source>
</evidence>
<dbReference type="EMBL" id="JAOQBH010000038">
    <property type="protein sequence ID" value="KAJ4108681.1"/>
    <property type="molecule type" value="Genomic_DNA"/>
</dbReference>
<reference evidence="2" key="1">
    <citation type="submission" date="2022-09" db="EMBL/GenBank/DDBJ databases">
        <title>Fusarium specimens isolated from Avocado Roots.</title>
        <authorList>
            <person name="Stajich J."/>
            <person name="Roper C."/>
            <person name="Heimlech-Rivalta G."/>
        </authorList>
    </citation>
    <scope>NUCLEOTIDE SEQUENCE</scope>
    <source>
        <strain evidence="2">CF00095</strain>
    </source>
</reference>
<dbReference type="PROSITE" id="PS51257">
    <property type="entry name" value="PROKAR_LIPOPROTEIN"/>
    <property type="match status" value="1"/>
</dbReference>
<comment type="caution">
    <text evidence="2">The sequence shown here is derived from an EMBL/GenBank/DDBJ whole genome shotgun (WGS) entry which is preliminary data.</text>
</comment>
<sequence length="295" mass="30119">MIPRHLLTGTVVLLGACLANASPCRPSTIVSSSTIIASVGETAAESETSTSTTSSDISLTTTVLTETGTTVNAETTSSVTSVETTSTATSVEPTTTALVVDITTTTSPITSAEATTEATTTTAAARTTGEEPEALQTIYLYAQGSNDPSLAPLGGTGFSVLSDSSGADIKYIAFTDDVASPLFFTLSESTGKVMIGNGPHAGKLLGYSPLGDYSFALAANAPTIGDDGLPPVDCNIVPGNGIQKLQCQFGNKGNADFWTCGSNLVLVNPGVDFSNRCPRATTSYKLGYIQVVNSS</sequence>
<feature type="signal peptide" evidence="1">
    <location>
        <begin position="1"/>
        <end position="21"/>
    </location>
</feature>
<protein>
    <recommendedName>
        <fullName evidence="4">Cell wall protein</fullName>
    </recommendedName>
</protein>
<name>A0ABQ8QVG8_FUSEQ</name>
<organism evidence="2 3">
    <name type="scientific">Fusarium equiseti</name>
    <name type="common">Fusarium scirpi</name>
    <dbReference type="NCBI Taxonomy" id="61235"/>
    <lineage>
        <taxon>Eukaryota</taxon>
        <taxon>Fungi</taxon>
        <taxon>Dikarya</taxon>
        <taxon>Ascomycota</taxon>
        <taxon>Pezizomycotina</taxon>
        <taxon>Sordariomycetes</taxon>
        <taxon>Hypocreomycetidae</taxon>
        <taxon>Hypocreales</taxon>
        <taxon>Nectriaceae</taxon>
        <taxon>Fusarium</taxon>
        <taxon>Fusarium incarnatum-equiseti species complex</taxon>
    </lineage>
</organism>
<accession>A0ABQ8QVG8</accession>
<evidence type="ECO:0000256" key="1">
    <source>
        <dbReference type="SAM" id="SignalP"/>
    </source>
</evidence>
<proteinExistence type="predicted"/>
<keyword evidence="3" id="KW-1185">Reference proteome</keyword>
<feature type="chain" id="PRO_5045868377" description="Cell wall protein" evidence="1">
    <location>
        <begin position="22"/>
        <end position="295"/>
    </location>
</feature>
<gene>
    <name evidence="2" type="ORF">NW768_012158</name>
</gene>
<evidence type="ECO:0008006" key="4">
    <source>
        <dbReference type="Google" id="ProtNLM"/>
    </source>
</evidence>